<dbReference type="EMBL" id="KZ772698">
    <property type="protein sequence ID" value="PTQ43102.1"/>
    <property type="molecule type" value="Genomic_DNA"/>
</dbReference>
<dbReference type="Gramene" id="Mp2g13650.1">
    <property type="protein sequence ID" value="Mp2g13650.1.cds1"/>
    <property type="gene ID" value="Mp2g13650"/>
</dbReference>
<organism evidence="1 2">
    <name type="scientific">Marchantia polymorpha</name>
    <name type="common">Common liverwort</name>
    <name type="synonym">Marchantia aquatica</name>
    <dbReference type="NCBI Taxonomy" id="3197"/>
    <lineage>
        <taxon>Eukaryota</taxon>
        <taxon>Viridiplantae</taxon>
        <taxon>Streptophyta</taxon>
        <taxon>Embryophyta</taxon>
        <taxon>Marchantiophyta</taxon>
        <taxon>Marchantiopsida</taxon>
        <taxon>Marchantiidae</taxon>
        <taxon>Marchantiales</taxon>
        <taxon>Marchantiaceae</taxon>
        <taxon>Marchantia</taxon>
    </lineage>
</organism>
<dbReference type="PROSITE" id="PS51257">
    <property type="entry name" value="PROKAR_LIPOPROTEIN"/>
    <property type="match status" value="1"/>
</dbReference>
<gene>
    <name evidence="1" type="ORF">MARPO_0026s0006</name>
</gene>
<evidence type="ECO:0000313" key="1">
    <source>
        <dbReference type="EMBL" id="PTQ43102.1"/>
    </source>
</evidence>
<reference evidence="2" key="1">
    <citation type="journal article" date="2017" name="Cell">
        <title>Insights into land plant evolution garnered from the Marchantia polymorpha genome.</title>
        <authorList>
            <person name="Bowman J.L."/>
            <person name="Kohchi T."/>
            <person name="Yamato K.T."/>
            <person name="Jenkins J."/>
            <person name="Shu S."/>
            <person name="Ishizaki K."/>
            <person name="Yamaoka S."/>
            <person name="Nishihama R."/>
            <person name="Nakamura Y."/>
            <person name="Berger F."/>
            <person name="Adam C."/>
            <person name="Aki S.S."/>
            <person name="Althoff F."/>
            <person name="Araki T."/>
            <person name="Arteaga-Vazquez M.A."/>
            <person name="Balasubrmanian S."/>
            <person name="Barry K."/>
            <person name="Bauer D."/>
            <person name="Boehm C.R."/>
            <person name="Briginshaw L."/>
            <person name="Caballero-Perez J."/>
            <person name="Catarino B."/>
            <person name="Chen F."/>
            <person name="Chiyoda S."/>
            <person name="Chovatia M."/>
            <person name="Davies K.M."/>
            <person name="Delmans M."/>
            <person name="Demura T."/>
            <person name="Dierschke T."/>
            <person name="Dolan L."/>
            <person name="Dorantes-Acosta A.E."/>
            <person name="Eklund D.M."/>
            <person name="Florent S.N."/>
            <person name="Flores-Sandoval E."/>
            <person name="Fujiyama A."/>
            <person name="Fukuzawa H."/>
            <person name="Galik B."/>
            <person name="Grimanelli D."/>
            <person name="Grimwood J."/>
            <person name="Grossniklaus U."/>
            <person name="Hamada T."/>
            <person name="Haseloff J."/>
            <person name="Hetherington A.J."/>
            <person name="Higo A."/>
            <person name="Hirakawa Y."/>
            <person name="Hundley H.N."/>
            <person name="Ikeda Y."/>
            <person name="Inoue K."/>
            <person name="Inoue S.I."/>
            <person name="Ishida S."/>
            <person name="Jia Q."/>
            <person name="Kakita M."/>
            <person name="Kanazawa T."/>
            <person name="Kawai Y."/>
            <person name="Kawashima T."/>
            <person name="Kennedy M."/>
            <person name="Kinose K."/>
            <person name="Kinoshita T."/>
            <person name="Kohara Y."/>
            <person name="Koide E."/>
            <person name="Komatsu K."/>
            <person name="Kopischke S."/>
            <person name="Kubo M."/>
            <person name="Kyozuka J."/>
            <person name="Lagercrantz U."/>
            <person name="Lin S.S."/>
            <person name="Lindquist E."/>
            <person name="Lipzen A.M."/>
            <person name="Lu C.W."/>
            <person name="De Luna E."/>
            <person name="Martienssen R.A."/>
            <person name="Minamino N."/>
            <person name="Mizutani M."/>
            <person name="Mizutani M."/>
            <person name="Mochizuki N."/>
            <person name="Monte I."/>
            <person name="Mosher R."/>
            <person name="Nagasaki H."/>
            <person name="Nakagami H."/>
            <person name="Naramoto S."/>
            <person name="Nishitani K."/>
            <person name="Ohtani M."/>
            <person name="Okamoto T."/>
            <person name="Okumura M."/>
            <person name="Phillips J."/>
            <person name="Pollak B."/>
            <person name="Reinders A."/>
            <person name="Rovekamp M."/>
            <person name="Sano R."/>
            <person name="Sawa S."/>
            <person name="Schmid M.W."/>
            <person name="Shirakawa M."/>
            <person name="Solano R."/>
            <person name="Spunde A."/>
            <person name="Suetsugu N."/>
            <person name="Sugano S."/>
            <person name="Sugiyama A."/>
            <person name="Sun R."/>
            <person name="Suzuki Y."/>
            <person name="Takenaka M."/>
            <person name="Takezawa D."/>
            <person name="Tomogane H."/>
            <person name="Tsuzuki M."/>
            <person name="Ueda T."/>
            <person name="Umeda M."/>
            <person name="Ward J.M."/>
            <person name="Watanabe Y."/>
            <person name="Yazaki K."/>
            <person name="Yokoyama R."/>
            <person name="Yoshitake Y."/>
            <person name="Yotsui I."/>
            <person name="Zachgo S."/>
            <person name="Schmutz J."/>
        </authorList>
    </citation>
    <scope>NUCLEOTIDE SEQUENCE [LARGE SCALE GENOMIC DNA]</scope>
    <source>
        <strain evidence="2">Tak-1</strain>
    </source>
</reference>
<protein>
    <submittedName>
        <fullName evidence="1">Uncharacterized protein</fullName>
    </submittedName>
</protein>
<evidence type="ECO:0000313" key="2">
    <source>
        <dbReference type="Proteomes" id="UP000244005"/>
    </source>
</evidence>
<dbReference type="AlphaFoldDB" id="A0A2R6XAK9"/>
<dbReference type="OrthoDB" id="88410at2759"/>
<keyword evidence="2" id="KW-1185">Reference proteome</keyword>
<dbReference type="OMA" id="CRPWPGV"/>
<proteinExistence type="predicted"/>
<accession>A0A2R6XAK9</accession>
<dbReference type="PANTHER" id="PTHR34724:SF2">
    <property type="entry name" value="OS12G0596101 PROTEIN"/>
    <property type="match status" value="1"/>
</dbReference>
<name>A0A2R6XAK9_MARPO</name>
<dbReference type="PANTHER" id="PTHR34724">
    <property type="entry name" value="OS12G0596101 PROTEIN"/>
    <property type="match status" value="1"/>
</dbReference>
<dbReference type="Proteomes" id="UP000244005">
    <property type="component" value="Unassembled WGS sequence"/>
</dbReference>
<sequence length="71" mass="7518">MCYPVKCATCSLTTWAGCGKHVPSVYENIPKGQACMCKGWPGVNLPKQEICTDAPKAAPITTTNETGSVTK</sequence>